<evidence type="ECO:0000313" key="1">
    <source>
        <dbReference type="EMBL" id="MBY0759059.1"/>
    </source>
</evidence>
<dbReference type="PANTHER" id="PTHR48100">
    <property type="entry name" value="BROAD-SPECIFICITY PHOSPHATASE YOR283W-RELATED"/>
    <property type="match status" value="1"/>
</dbReference>
<dbReference type="CDD" id="cd07067">
    <property type="entry name" value="HP_PGM_like"/>
    <property type="match status" value="1"/>
</dbReference>
<comment type="caution">
    <text evidence="1">The sequence shown here is derived from an EMBL/GenBank/DDBJ whole genome shotgun (WGS) entry which is preliminary data.</text>
</comment>
<dbReference type="RefSeq" id="WP_087202662.1">
    <property type="nucleotide sequence ID" value="NZ_CP173660.1"/>
</dbReference>
<dbReference type="InterPro" id="IPR029033">
    <property type="entry name" value="His_PPase_superfam"/>
</dbReference>
<reference evidence="1 2" key="1">
    <citation type="journal article" date="2020" name="New Microbes New Infect">
        <title>Sellimonas caecigallum sp. nov., description and genome sequence of a new member of the Sellimonas genus isolated from the cecum of feral chicken.</title>
        <authorList>
            <person name="Wongkuna S."/>
            <person name="Ghimire S."/>
            <person name="Antony L."/>
            <person name="Chankhamhaengdecha S."/>
            <person name="Janvilisri T."/>
            <person name="Scaria J."/>
        </authorList>
    </citation>
    <scope>NUCLEOTIDE SEQUENCE [LARGE SCALE GENOMIC DNA]</scope>
    <source>
        <strain evidence="1 2">SW451</strain>
    </source>
</reference>
<evidence type="ECO:0000313" key="2">
    <source>
        <dbReference type="Proteomes" id="UP000779049"/>
    </source>
</evidence>
<dbReference type="Proteomes" id="UP000779049">
    <property type="component" value="Unassembled WGS sequence"/>
</dbReference>
<gene>
    <name evidence="1" type="ORF">FLB61_08160</name>
</gene>
<dbReference type="InterPro" id="IPR050275">
    <property type="entry name" value="PGM_Phosphatase"/>
</dbReference>
<dbReference type="SMART" id="SM00855">
    <property type="entry name" value="PGAM"/>
    <property type="match status" value="1"/>
</dbReference>
<protein>
    <submittedName>
        <fullName evidence="1">Histidine phosphatase family protein</fullName>
    </submittedName>
</protein>
<name>A0ABS7L869_9FIRM</name>
<dbReference type="Pfam" id="PF00300">
    <property type="entry name" value="His_Phos_1"/>
    <property type="match status" value="1"/>
</dbReference>
<organism evidence="1 2">
    <name type="scientific">Sellimonas caecigallum</name>
    <dbReference type="NCBI Taxonomy" id="2592333"/>
    <lineage>
        <taxon>Bacteria</taxon>
        <taxon>Bacillati</taxon>
        <taxon>Bacillota</taxon>
        <taxon>Clostridia</taxon>
        <taxon>Lachnospirales</taxon>
        <taxon>Lachnospiraceae</taxon>
        <taxon>Sellimonas</taxon>
    </lineage>
</organism>
<accession>A0ABS7L869</accession>
<proteinExistence type="predicted"/>
<dbReference type="EMBL" id="VIRV01000010">
    <property type="protein sequence ID" value="MBY0759059.1"/>
    <property type="molecule type" value="Genomic_DNA"/>
</dbReference>
<dbReference type="SUPFAM" id="SSF53254">
    <property type="entry name" value="Phosphoglycerate mutase-like"/>
    <property type="match status" value="1"/>
</dbReference>
<dbReference type="InterPro" id="IPR013078">
    <property type="entry name" value="His_Pase_superF_clade-1"/>
</dbReference>
<sequence>MWNRAETEINMTLIRHGATKANLEHRYLGKTEEALSEEGKEELQMRKDNGMYATPNHLFVSPMLRCRETATILFPNLPFQCIPEWTEMDFGLFEGKNYKDLNGNPEYQAWIDSGGMLPFPKGESREAFQKRVVFGFFRMLSCLEKEKASEKDKITAVVHGGTIMALLSALSGGEYFDYQVKCSDGYRCRLRCSDKIISILELEKLC</sequence>
<keyword evidence="2" id="KW-1185">Reference proteome</keyword>
<dbReference type="Gene3D" id="3.40.50.1240">
    <property type="entry name" value="Phosphoglycerate mutase-like"/>
    <property type="match status" value="1"/>
</dbReference>